<dbReference type="SUPFAM" id="SSF49452">
    <property type="entry name" value="Starch-binding domain-like"/>
    <property type="match status" value="1"/>
</dbReference>
<reference evidence="3" key="1">
    <citation type="submission" date="2019-06" db="EMBL/GenBank/DDBJ databases">
        <title>Alistipes onderdonkii subsp. vulgaris subsp. nov., Alistipes dispar sp. nov. and Alistipes communis sp. nov., isolated from human faeces, and creation of Alistipes onderdonkii subsp. onderdonkii subsp. nov.</title>
        <authorList>
            <person name="Sakamoto M."/>
            <person name="Ikeyama N."/>
            <person name="Ogata Y."/>
            <person name="Suda W."/>
            <person name="Iino T."/>
            <person name="Hattori M."/>
            <person name="Ohkuma M."/>
        </authorList>
    </citation>
    <scope>NUCLEOTIDE SEQUENCE [LARGE SCALE GENOMIC DNA]</scope>
    <source>
        <strain evidence="3">5CBH24</strain>
    </source>
</reference>
<dbReference type="InterPro" id="IPR036116">
    <property type="entry name" value="FN3_sf"/>
</dbReference>
<dbReference type="GO" id="GO:0030246">
    <property type="term" value="F:carbohydrate binding"/>
    <property type="evidence" value="ECO:0007669"/>
    <property type="project" value="InterPro"/>
</dbReference>
<evidence type="ECO:0000313" key="2">
    <source>
        <dbReference type="EMBL" id="BBL02825.1"/>
    </source>
</evidence>
<dbReference type="Gene3D" id="2.60.40.10">
    <property type="entry name" value="Immunoglobulins"/>
    <property type="match status" value="3"/>
</dbReference>
<dbReference type="Gene3D" id="2.60.40.1120">
    <property type="entry name" value="Carboxypeptidase-like, regulatory domain"/>
    <property type="match status" value="1"/>
</dbReference>
<name>A0A4Y1WQ70_9BACT</name>
<dbReference type="KEGG" id="acou:A5CBH24_01380"/>
<dbReference type="InterPro" id="IPR024361">
    <property type="entry name" value="BACON"/>
</dbReference>
<gene>
    <name evidence="2" type="ORF">A5CBH24_01380</name>
</gene>
<dbReference type="InterPro" id="IPR013784">
    <property type="entry name" value="Carb-bd-like_fold"/>
</dbReference>
<dbReference type="InterPro" id="IPR013783">
    <property type="entry name" value="Ig-like_fold"/>
</dbReference>
<dbReference type="PROSITE" id="PS50853">
    <property type="entry name" value="FN3"/>
    <property type="match status" value="2"/>
</dbReference>
<dbReference type="SUPFAM" id="SSF49265">
    <property type="entry name" value="Fibronectin type III"/>
    <property type="match status" value="3"/>
</dbReference>
<dbReference type="Pfam" id="PF19190">
    <property type="entry name" value="BACON_2"/>
    <property type="match status" value="2"/>
</dbReference>
<organism evidence="2 3">
    <name type="scientific">Alistipes communis</name>
    <dbReference type="NCBI Taxonomy" id="2585118"/>
    <lineage>
        <taxon>Bacteria</taxon>
        <taxon>Pseudomonadati</taxon>
        <taxon>Bacteroidota</taxon>
        <taxon>Bacteroidia</taxon>
        <taxon>Bacteroidales</taxon>
        <taxon>Rikenellaceae</taxon>
        <taxon>Alistipes</taxon>
    </lineage>
</organism>
<feature type="domain" description="Fibronectin type-III" evidence="1">
    <location>
        <begin position="610"/>
        <end position="710"/>
    </location>
</feature>
<evidence type="ECO:0000313" key="3">
    <source>
        <dbReference type="Proteomes" id="UP000318946"/>
    </source>
</evidence>
<dbReference type="Proteomes" id="UP000318946">
    <property type="component" value="Chromosome"/>
</dbReference>
<dbReference type="Pfam" id="PF13620">
    <property type="entry name" value="CarboxypepD_reg"/>
    <property type="match status" value="1"/>
</dbReference>
<dbReference type="SMART" id="SM00060">
    <property type="entry name" value="FN3"/>
    <property type="match status" value="4"/>
</dbReference>
<dbReference type="Gene3D" id="2.160.20.110">
    <property type="match status" value="1"/>
</dbReference>
<keyword evidence="3" id="KW-1185">Reference proteome</keyword>
<dbReference type="CDD" id="cd00063">
    <property type="entry name" value="FN3"/>
    <property type="match status" value="1"/>
</dbReference>
<dbReference type="EMBL" id="AP019735">
    <property type="protein sequence ID" value="BBL02825.1"/>
    <property type="molecule type" value="Genomic_DNA"/>
</dbReference>
<protein>
    <recommendedName>
        <fullName evidence="1">Fibronectin type-III domain-containing protein</fullName>
    </recommendedName>
</protein>
<dbReference type="InterPro" id="IPR003961">
    <property type="entry name" value="FN3_dom"/>
</dbReference>
<evidence type="ECO:0000259" key="1">
    <source>
        <dbReference type="PROSITE" id="PS50853"/>
    </source>
</evidence>
<accession>A0A4Y1WQ70</accession>
<dbReference type="AlphaFoldDB" id="A0A4Y1WQ70"/>
<feature type="domain" description="Fibronectin type-III" evidence="1">
    <location>
        <begin position="279"/>
        <end position="378"/>
    </location>
</feature>
<proteinExistence type="predicted"/>
<sequence>MDTFGGIAGTVADEITKEPLAGVKVSLTPGGTSQVTGTEGNFLFDNIDPQEYTLTFTKDDYVSQTQKVSVKAGTASNVQISMEPITPILNVMPEELDFGEETATLAIDITNAGKGTLQWNIDEDIAWLSCSPVSGTTNKESSPVVVTVSRTEMDRGDYNGMIVVTSNGGSQKIPVSMSVESVNLEIEPEELNFGSLTNSLQLTLKNTGSGTLKYTVESSNEWLVLNKESGSVTKTDYLEAIVTREGLSAGKYNATISFSVSGGNVVVPVKMEVAVNEKPTVSVENATDATYNSAVLHGTMVSVGSSKVTKYGFCWSEQPTPTLEDSYSNLGDCTAPTAFESVANDLKSDTKYYFRAYAENNVGIVYSEKELTFTTAGLPTLPSVTSGAVTEITSTTAVAKGNITSLGNVGKVTAYGHVWSKTAEPTLQTGKYTNLGEATETMAFTSEITGLESHTIYYIRAYATNEKGTAYGEENVFTTAKNDVRLTTSDVTEIVHNAATCGGVIADNGGHTIEERGVCWSTKSAPTVEDNYTVADNDKLSALVSRSTPSSVKTRTEYVTRAEDRFSCRITELAKETNYYVRAYVRTSEGNIFYGNEKQFTTTEEVALPSLTEITVSNIQTTSATVVSKIESDGNSAISECGFCYSKGAAPTVESGTKIACDPSSAELGKNITGLEEGTTYHIRAYAKNAMGVAYSKEAEFTTLAVTVPKLSPVVVENVGRTTAYASATIAETGNASITECGFCWATNPYPTIYDNKVPCEVGNSFKTKLQDLPLLTTVYVRAYAINSKGTGYSDDASFTTTDTDIDIWDGVSVATKFGGGMGTESDPIIINSADQLRLLLDRVSSGTTYSGVVFKMTTNIGLNNHAWSRSGTFAGTFDGNNMLLTGVTSSIFSAVSGTVMNIQISGTSQNAGICLTNTGTITNCVNDCFITSNSNNIAGICLSNSGKIESCTNKGKIQSTGYNVITGGIVATNSDNGIIDGCINYGSISGNGIVGGIVAESSKSASSGTFDCGRIQNCSNFGIISGDDAGGIIGCVELIYTGSNMAASSMRLTSSIANSFNCGDITGNNRGGICGRIKLYCCAHNNRYGNYFYFKTIVNVFNCINNSNCTICGHYSLDYPSGGYNFKDSDSGMFLSGTTYWLYDVANNIGQEYAIENDKSYDIAHWYTRTTSGCFLQGNSTDIVSLLNNWVSSNSGTTTYKRWKYDTVDGYACPVLE</sequence>